<accession>A0A9D4TR28</accession>
<keyword evidence="6 9" id="KW-1133">Transmembrane helix</keyword>
<protein>
    <recommendedName>
        <fullName evidence="10">SLC41A/MgtE integral membrane domain-containing protein</fullName>
    </recommendedName>
</protein>
<feature type="transmembrane region" description="Helical" evidence="9">
    <location>
        <begin position="172"/>
        <end position="196"/>
    </location>
</feature>
<dbReference type="AlphaFoldDB" id="A0A9D4TR28"/>
<dbReference type="InterPro" id="IPR036739">
    <property type="entry name" value="SLC41_membr_dom_sf"/>
</dbReference>
<evidence type="ECO:0000313" key="11">
    <source>
        <dbReference type="EMBL" id="KAI3432478.1"/>
    </source>
</evidence>
<comment type="similarity">
    <text evidence="2">Belongs to the SLC41A transporter family.</text>
</comment>
<comment type="subcellular location">
    <subcellularLocation>
        <location evidence="1">Membrane</location>
        <topology evidence="1">Multi-pass membrane protein</topology>
    </subcellularLocation>
</comment>
<sequence length="203" mass="21475">MVDCGAVTSASNGKPEPRGVLSVPVPTPGVVMPTISFMLESVIALLLTGLIVFSFRDLLLDHAELSVFVLPISVGLHGKVSAAISSSLASGMPLRLDDWLAVVWQACLSDSWMASCTGLFYAFVACFLPRFSTQVGLIVAIALPIVACWRIVLAGLFPLLTVRLGLDPTATATPLMATVGQASGLFLFFSLARVLLHVMPAFK</sequence>
<evidence type="ECO:0000256" key="5">
    <source>
        <dbReference type="ARBA" id="ARBA00022842"/>
    </source>
</evidence>
<organism evidence="11 12">
    <name type="scientific">Chlorella vulgaris</name>
    <name type="common">Green alga</name>
    <dbReference type="NCBI Taxonomy" id="3077"/>
    <lineage>
        <taxon>Eukaryota</taxon>
        <taxon>Viridiplantae</taxon>
        <taxon>Chlorophyta</taxon>
        <taxon>core chlorophytes</taxon>
        <taxon>Trebouxiophyceae</taxon>
        <taxon>Chlorellales</taxon>
        <taxon>Chlorellaceae</taxon>
        <taxon>Chlorella clade</taxon>
        <taxon>Chlorella</taxon>
    </lineage>
</organism>
<gene>
    <name evidence="11" type="ORF">D9Q98_004027</name>
</gene>
<proteinExistence type="inferred from homology"/>
<feature type="transmembrane region" description="Helical" evidence="9">
    <location>
        <begin position="111"/>
        <end position="128"/>
    </location>
</feature>
<evidence type="ECO:0000256" key="6">
    <source>
        <dbReference type="ARBA" id="ARBA00022989"/>
    </source>
</evidence>
<reference evidence="11" key="1">
    <citation type="journal article" date="2019" name="Plant J.">
        <title>Chlorella vulgaris genome assembly and annotation reveals the molecular basis for metabolic acclimation to high light conditions.</title>
        <authorList>
            <person name="Cecchin M."/>
            <person name="Marcolungo L."/>
            <person name="Rossato M."/>
            <person name="Girolomoni L."/>
            <person name="Cosentino E."/>
            <person name="Cuine S."/>
            <person name="Li-Beisson Y."/>
            <person name="Delledonne M."/>
            <person name="Ballottari M."/>
        </authorList>
    </citation>
    <scope>NUCLEOTIDE SEQUENCE</scope>
    <source>
        <strain evidence="11">211/11P</strain>
    </source>
</reference>
<evidence type="ECO:0000256" key="9">
    <source>
        <dbReference type="SAM" id="Phobius"/>
    </source>
</evidence>
<reference evidence="11" key="2">
    <citation type="submission" date="2020-11" db="EMBL/GenBank/DDBJ databases">
        <authorList>
            <person name="Cecchin M."/>
            <person name="Marcolungo L."/>
            <person name="Rossato M."/>
            <person name="Girolomoni L."/>
            <person name="Cosentino E."/>
            <person name="Cuine S."/>
            <person name="Li-Beisson Y."/>
            <person name="Delledonne M."/>
            <person name="Ballottari M."/>
        </authorList>
    </citation>
    <scope>NUCLEOTIDE SEQUENCE</scope>
    <source>
        <strain evidence="11">211/11P</strain>
        <tissue evidence="11">Whole cell</tissue>
    </source>
</reference>
<feature type="transmembrane region" description="Helical" evidence="9">
    <location>
        <begin position="67"/>
        <end position="91"/>
    </location>
</feature>
<evidence type="ECO:0000256" key="2">
    <source>
        <dbReference type="ARBA" id="ARBA00009749"/>
    </source>
</evidence>
<evidence type="ECO:0000313" key="12">
    <source>
        <dbReference type="Proteomes" id="UP001055712"/>
    </source>
</evidence>
<dbReference type="GO" id="GO:0008324">
    <property type="term" value="F:monoatomic cation transmembrane transporter activity"/>
    <property type="evidence" value="ECO:0007669"/>
    <property type="project" value="InterPro"/>
</dbReference>
<comment type="caution">
    <text evidence="11">The sequence shown here is derived from an EMBL/GenBank/DDBJ whole genome shotgun (WGS) entry which is preliminary data.</text>
</comment>
<keyword evidence="5" id="KW-0460">Magnesium</keyword>
<dbReference type="Proteomes" id="UP001055712">
    <property type="component" value="Unassembled WGS sequence"/>
</dbReference>
<dbReference type="PANTHER" id="PTHR41394">
    <property type="entry name" value="MAGNESIUM TRANSPORTER MGTE"/>
    <property type="match status" value="1"/>
</dbReference>
<evidence type="ECO:0000256" key="4">
    <source>
        <dbReference type="ARBA" id="ARBA00022692"/>
    </source>
</evidence>
<evidence type="ECO:0000256" key="3">
    <source>
        <dbReference type="ARBA" id="ARBA00022448"/>
    </source>
</evidence>
<feature type="transmembrane region" description="Helical" evidence="9">
    <location>
        <begin position="30"/>
        <end position="55"/>
    </location>
</feature>
<dbReference type="Gene3D" id="1.10.357.20">
    <property type="entry name" value="SLC41 divalent cation transporters, integral membrane domain"/>
    <property type="match status" value="1"/>
</dbReference>
<keyword evidence="7 9" id="KW-0472">Membrane</keyword>
<evidence type="ECO:0000256" key="7">
    <source>
        <dbReference type="ARBA" id="ARBA00023136"/>
    </source>
</evidence>
<feature type="region of interest" description="Disordered" evidence="8">
    <location>
        <begin position="1"/>
        <end position="20"/>
    </location>
</feature>
<dbReference type="EMBL" id="SIDB01000005">
    <property type="protein sequence ID" value="KAI3432478.1"/>
    <property type="molecule type" value="Genomic_DNA"/>
</dbReference>
<name>A0A9D4TR28_CHLVU</name>
<dbReference type="SUPFAM" id="SSF161093">
    <property type="entry name" value="MgtE membrane domain-like"/>
    <property type="match status" value="1"/>
</dbReference>
<dbReference type="Pfam" id="PF01769">
    <property type="entry name" value="MgtE"/>
    <property type="match status" value="1"/>
</dbReference>
<feature type="transmembrane region" description="Helical" evidence="9">
    <location>
        <begin position="135"/>
        <end position="160"/>
    </location>
</feature>
<dbReference type="PANTHER" id="PTHR41394:SF8">
    <property type="entry name" value="MAGNESIUM TRANSPORTER MGTE"/>
    <property type="match status" value="1"/>
</dbReference>
<keyword evidence="12" id="KW-1185">Reference proteome</keyword>
<evidence type="ECO:0000256" key="8">
    <source>
        <dbReference type="SAM" id="MobiDB-lite"/>
    </source>
</evidence>
<dbReference type="GO" id="GO:0016020">
    <property type="term" value="C:membrane"/>
    <property type="evidence" value="ECO:0007669"/>
    <property type="project" value="UniProtKB-SubCell"/>
</dbReference>
<evidence type="ECO:0000256" key="1">
    <source>
        <dbReference type="ARBA" id="ARBA00004141"/>
    </source>
</evidence>
<keyword evidence="3" id="KW-0813">Transport</keyword>
<dbReference type="OrthoDB" id="48232at2759"/>
<keyword evidence="4 9" id="KW-0812">Transmembrane</keyword>
<evidence type="ECO:0000259" key="10">
    <source>
        <dbReference type="Pfam" id="PF01769"/>
    </source>
</evidence>
<dbReference type="InterPro" id="IPR006667">
    <property type="entry name" value="SLC41_membr_dom"/>
</dbReference>
<feature type="domain" description="SLC41A/MgtE integral membrane" evidence="10">
    <location>
        <begin position="73"/>
        <end position="190"/>
    </location>
</feature>